<dbReference type="InterPro" id="IPR012340">
    <property type="entry name" value="NA-bd_OB-fold"/>
</dbReference>
<feature type="transmembrane region" description="Helical" evidence="1">
    <location>
        <begin position="57"/>
        <end position="77"/>
    </location>
</feature>
<sequence>MISEYINTHQAEFWIMLGFVMLVIEVSMGLVTGLLLFGGIGAIVTGLLMMAGILNETWQIGIASTAICSAIAAFALWKPLKKMQNTDVPKKDNSSDLVGYEFILQQDINLLTPGTVQYSGIEWKVEIYKDAGVDEISAATRVSVCSVEVGKFKVKPV</sequence>
<keyword evidence="1" id="KW-1133">Transmembrane helix</keyword>
<feature type="transmembrane region" description="Helical" evidence="1">
    <location>
        <begin position="12"/>
        <end position="37"/>
    </location>
</feature>
<evidence type="ECO:0000256" key="1">
    <source>
        <dbReference type="SAM" id="Phobius"/>
    </source>
</evidence>
<name>A0A3B0X470_9ZZZZ</name>
<dbReference type="PANTHER" id="PTHR33507:SF3">
    <property type="entry name" value="INNER MEMBRANE PROTEIN YBBJ"/>
    <property type="match status" value="1"/>
</dbReference>
<dbReference type="AlphaFoldDB" id="A0A3B0X470"/>
<proteinExistence type="predicted"/>
<accession>A0A3B0X470</accession>
<gene>
    <name evidence="2" type="ORF">MNBD_GAMMA08-183</name>
</gene>
<dbReference type="Gene3D" id="2.40.50.140">
    <property type="entry name" value="Nucleic acid-binding proteins"/>
    <property type="match status" value="1"/>
</dbReference>
<dbReference type="GO" id="GO:0005886">
    <property type="term" value="C:plasma membrane"/>
    <property type="evidence" value="ECO:0007669"/>
    <property type="project" value="TreeGrafter"/>
</dbReference>
<keyword evidence="1" id="KW-0812">Transmembrane</keyword>
<protein>
    <submittedName>
        <fullName evidence="2">Uncharacterized protein</fullName>
    </submittedName>
</protein>
<dbReference type="PANTHER" id="PTHR33507">
    <property type="entry name" value="INNER MEMBRANE PROTEIN YBBJ"/>
    <property type="match status" value="1"/>
</dbReference>
<dbReference type="InterPro" id="IPR052165">
    <property type="entry name" value="Membrane_assoc_protease"/>
</dbReference>
<reference evidence="2" key="1">
    <citation type="submission" date="2018-06" db="EMBL/GenBank/DDBJ databases">
        <authorList>
            <person name="Zhirakovskaya E."/>
        </authorList>
    </citation>
    <scope>NUCLEOTIDE SEQUENCE</scope>
</reference>
<evidence type="ECO:0000313" key="2">
    <source>
        <dbReference type="EMBL" id="VAW63108.1"/>
    </source>
</evidence>
<keyword evidence="1" id="KW-0472">Membrane</keyword>
<dbReference type="EMBL" id="UOFH01000237">
    <property type="protein sequence ID" value="VAW63108.1"/>
    <property type="molecule type" value="Genomic_DNA"/>
</dbReference>
<organism evidence="2">
    <name type="scientific">hydrothermal vent metagenome</name>
    <dbReference type="NCBI Taxonomy" id="652676"/>
    <lineage>
        <taxon>unclassified sequences</taxon>
        <taxon>metagenomes</taxon>
        <taxon>ecological metagenomes</taxon>
    </lineage>
</organism>